<dbReference type="EMBL" id="JAVDTX010000002">
    <property type="protein sequence ID" value="MDR6844497.1"/>
    <property type="molecule type" value="Genomic_DNA"/>
</dbReference>
<protein>
    <submittedName>
        <fullName evidence="1">Uncharacterized protein</fullName>
    </submittedName>
</protein>
<accession>A0ABU1S0R2</accession>
<gene>
    <name evidence="1" type="ORF">J2W95_001188</name>
</gene>
<proteinExistence type="predicted"/>
<keyword evidence="2" id="KW-1185">Reference proteome</keyword>
<dbReference type="Proteomes" id="UP001261871">
    <property type="component" value="Unassembled WGS sequence"/>
</dbReference>
<evidence type="ECO:0000313" key="2">
    <source>
        <dbReference type="Proteomes" id="UP001261871"/>
    </source>
</evidence>
<dbReference type="RefSeq" id="WP_310004917.1">
    <property type="nucleotide sequence ID" value="NZ_JAVDTX010000002.1"/>
</dbReference>
<name>A0ABU1S0R2_9FLAO</name>
<reference evidence="1 2" key="1">
    <citation type="submission" date="2023-07" db="EMBL/GenBank/DDBJ databases">
        <title>Sorghum-associated microbial communities from plants grown in Nebraska, USA.</title>
        <authorList>
            <person name="Schachtman D."/>
        </authorList>
    </citation>
    <scope>NUCLEOTIDE SEQUENCE [LARGE SCALE GENOMIC DNA]</scope>
    <source>
        <strain evidence="1 2">BE124</strain>
    </source>
</reference>
<comment type="caution">
    <text evidence="1">The sequence shown here is derived from an EMBL/GenBank/DDBJ whole genome shotgun (WGS) entry which is preliminary data.</text>
</comment>
<organism evidence="1 2">
    <name type="scientific">Flavobacterium granuli</name>
    <dbReference type="NCBI Taxonomy" id="280093"/>
    <lineage>
        <taxon>Bacteria</taxon>
        <taxon>Pseudomonadati</taxon>
        <taxon>Bacteroidota</taxon>
        <taxon>Flavobacteriia</taxon>
        <taxon>Flavobacteriales</taxon>
        <taxon>Flavobacteriaceae</taxon>
        <taxon>Flavobacterium</taxon>
    </lineage>
</organism>
<sequence>MGIVLGSKSKYFNQDKATLFECRDKVFRFLDLKGYGINEIEVYLKAFDYFCDDTNAFDGATIVKDLHDLPHLDLDAMLHDYHYMVNNAASNFVTKWKADWIYAKGNERKGKGQYSAFSRFVGLTIIGVGFVPYARLKRGKLTPFQRKEITRDYYLLIH</sequence>
<evidence type="ECO:0000313" key="1">
    <source>
        <dbReference type="EMBL" id="MDR6844497.1"/>
    </source>
</evidence>